<evidence type="ECO:0000313" key="1">
    <source>
        <dbReference type="EMBL" id="CDW46708.1"/>
    </source>
</evidence>
<accession>A0A0K2V843</accession>
<dbReference type="EMBL" id="HACA01029348">
    <property type="protein sequence ID" value="CDW46709.1"/>
    <property type="molecule type" value="Transcribed_RNA"/>
</dbReference>
<reference evidence="1" key="1">
    <citation type="submission" date="2014-05" db="EMBL/GenBank/DDBJ databases">
        <authorList>
            <person name="Chronopoulou M."/>
        </authorList>
    </citation>
    <scope>NUCLEOTIDE SEQUENCE</scope>
    <source>
        <tissue evidence="1">Whole organism</tissue>
    </source>
</reference>
<dbReference type="AlphaFoldDB" id="A0A0K2V843"/>
<sequence length="41" mass="4675">MMYTKLSSSLISKYSARSTTARHVCFVARKFLQSGILRSTF</sequence>
<dbReference type="EMBL" id="HACA01029347">
    <property type="protein sequence ID" value="CDW46708.1"/>
    <property type="molecule type" value="Transcribed_RNA"/>
</dbReference>
<organism evidence="1">
    <name type="scientific">Lepeophtheirus salmonis</name>
    <name type="common">Salmon louse</name>
    <name type="synonym">Caligus salmonis</name>
    <dbReference type="NCBI Taxonomy" id="72036"/>
    <lineage>
        <taxon>Eukaryota</taxon>
        <taxon>Metazoa</taxon>
        <taxon>Ecdysozoa</taxon>
        <taxon>Arthropoda</taxon>
        <taxon>Crustacea</taxon>
        <taxon>Multicrustacea</taxon>
        <taxon>Hexanauplia</taxon>
        <taxon>Copepoda</taxon>
        <taxon>Siphonostomatoida</taxon>
        <taxon>Caligidae</taxon>
        <taxon>Lepeophtheirus</taxon>
    </lineage>
</organism>
<proteinExistence type="predicted"/>
<protein>
    <submittedName>
        <fullName evidence="1">Uncharacterized protein</fullName>
    </submittedName>
</protein>
<name>A0A0K2V843_LEPSM</name>